<dbReference type="GO" id="GO:0016301">
    <property type="term" value="F:kinase activity"/>
    <property type="evidence" value="ECO:0007669"/>
    <property type="project" value="UniProtKB-KW"/>
</dbReference>
<dbReference type="Pfam" id="PF01869">
    <property type="entry name" value="BcrAD_BadFG"/>
    <property type="match status" value="1"/>
</dbReference>
<dbReference type="Gene3D" id="3.30.420.40">
    <property type="match status" value="2"/>
</dbReference>
<keyword evidence="2" id="KW-0808">Transferase</keyword>
<dbReference type="InterPro" id="IPR002731">
    <property type="entry name" value="ATPase_BadF"/>
</dbReference>
<dbReference type="PANTHER" id="PTHR43190:SF3">
    <property type="entry name" value="N-ACETYL-D-GLUCOSAMINE KINASE"/>
    <property type="match status" value="1"/>
</dbReference>
<sequence>MSFIMGVDGGGSKTFTVITDAAGNLAGEGFALGANHQTIGIDNAKTHIVESMNEALKSAGLKLSDLSYIQYALAGADRESDYRILRPALAQIPAARWGLECDTMAGLRSGSPDNAGVVLVCGSGTNAVGRSRSGKVVQTGGFGYLYGDNAGGSRMAVETFRAAVRSWDQRDIPSVLVEKVPAYFGFENMEALYNDFLDRQKGNVPVDLTIVLHEAVKDGDQLAIRILAKVGEELGLSANSVLKRIGDFGIDKVPIVLIGSVFQKGRSSHLLQALKQTVLEENANVEFVIPEMEPVFGAVLLGMDHLKISVRPDIIEKFNSYRKGERMHR</sequence>
<dbReference type="RefSeq" id="WP_213411498.1">
    <property type="nucleotide sequence ID" value="NZ_BOVK01000018.1"/>
</dbReference>
<name>A0A8J4M2R1_9BACL</name>
<protein>
    <submittedName>
        <fullName evidence="2">N-acetylglucosamine kinase</fullName>
    </submittedName>
</protein>
<evidence type="ECO:0000259" key="1">
    <source>
        <dbReference type="Pfam" id="PF01869"/>
    </source>
</evidence>
<dbReference type="Proteomes" id="UP000677918">
    <property type="component" value="Unassembled WGS sequence"/>
</dbReference>
<dbReference type="AlphaFoldDB" id="A0A8J4M2R1"/>
<keyword evidence="3" id="KW-1185">Reference proteome</keyword>
<dbReference type="SUPFAM" id="SSF53067">
    <property type="entry name" value="Actin-like ATPase domain"/>
    <property type="match status" value="2"/>
</dbReference>
<dbReference type="InterPro" id="IPR052519">
    <property type="entry name" value="Euk-type_GlcNAc_Kinase"/>
</dbReference>
<organism evidence="2 3">
    <name type="scientific">Xylanibacillus composti</name>
    <dbReference type="NCBI Taxonomy" id="1572762"/>
    <lineage>
        <taxon>Bacteria</taxon>
        <taxon>Bacillati</taxon>
        <taxon>Bacillota</taxon>
        <taxon>Bacilli</taxon>
        <taxon>Bacillales</taxon>
        <taxon>Paenibacillaceae</taxon>
        <taxon>Xylanibacillus</taxon>
    </lineage>
</organism>
<proteinExistence type="predicted"/>
<feature type="domain" description="ATPase BadF/BadG/BcrA/BcrD type" evidence="1">
    <location>
        <begin position="6"/>
        <end position="302"/>
    </location>
</feature>
<dbReference type="PANTHER" id="PTHR43190">
    <property type="entry name" value="N-ACETYL-D-GLUCOSAMINE KINASE"/>
    <property type="match status" value="1"/>
</dbReference>
<gene>
    <name evidence="2" type="ORF">XYCOK13_16200</name>
</gene>
<accession>A0A8J4M2R1</accession>
<dbReference type="CDD" id="cd24007">
    <property type="entry name" value="ASKHA_NBD_eukNAGK-like"/>
    <property type="match status" value="1"/>
</dbReference>
<keyword evidence="2" id="KW-0418">Kinase</keyword>
<reference evidence="2" key="1">
    <citation type="submission" date="2021-04" db="EMBL/GenBank/DDBJ databases">
        <title>Draft genome sequence of Xylanibacillus composti strain K13.</title>
        <authorList>
            <person name="Uke A."/>
            <person name="Chhe C."/>
            <person name="Baramee S."/>
            <person name="Kosugi A."/>
        </authorList>
    </citation>
    <scope>NUCLEOTIDE SEQUENCE</scope>
    <source>
        <strain evidence="2">K13</strain>
    </source>
</reference>
<evidence type="ECO:0000313" key="3">
    <source>
        <dbReference type="Proteomes" id="UP000677918"/>
    </source>
</evidence>
<evidence type="ECO:0000313" key="2">
    <source>
        <dbReference type="EMBL" id="GIQ68796.1"/>
    </source>
</evidence>
<dbReference type="EMBL" id="BOVK01000018">
    <property type="protein sequence ID" value="GIQ68796.1"/>
    <property type="molecule type" value="Genomic_DNA"/>
</dbReference>
<dbReference type="InterPro" id="IPR043129">
    <property type="entry name" value="ATPase_NBD"/>
</dbReference>
<comment type="caution">
    <text evidence="2">The sequence shown here is derived from an EMBL/GenBank/DDBJ whole genome shotgun (WGS) entry which is preliminary data.</text>
</comment>